<name>A0A381SP74_9ZZZZ</name>
<protein>
    <submittedName>
        <fullName evidence="1">Uncharacterized protein</fullName>
    </submittedName>
</protein>
<sequence length="24" mass="2726">MMHHNQITFYSSILTDVLLGFNSG</sequence>
<gene>
    <name evidence="1" type="ORF">METZ01_LOCUS58676</name>
</gene>
<organism evidence="1">
    <name type="scientific">marine metagenome</name>
    <dbReference type="NCBI Taxonomy" id="408172"/>
    <lineage>
        <taxon>unclassified sequences</taxon>
        <taxon>metagenomes</taxon>
        <taxon>ecological metagenomes</taxon>
    </lineage>
</organism>
<dbReference type="AlphaFoldDB" id="A0A381SP74"/>
<proteinExistence type="predicted"/>
<reference evidence="1" key="1">
    <citation type="submission" date="2018-05" db="EMBL/GenBank/DDBJ databases">
        <authorList>
            <person name="Lanie J.A."/>
            <person name="Ng W.-L."/>
            <person name="Kazmierczak K.M."/>
            <person name="Andrzejewski T.M."/>
            <person name="Davidsen T.M."/>
            <person name="Wayne K.J."/>
            <person name="Tettelin H."/>
            <person name="Glass J.I."/>
            <person name="Rusch D."/>
            <person name="Podicherti R."/>
            <person name="Tsui H.-C.T."/>
            <person name="Winkler M.E."/>
        </authorList>
    </citation>
    <scope>NUCLEOTIDE SEQUENCE</scope>
</reference>
<dbReference type="EMBL" id="UINC01003379">
    <property type="protein sequence ID" value="SVA05822.1"/>
    <property type="molecule type" value="Genomic_DNA"/>
</dbReference>
<evidence type="ECO:0000313" key="1">
    <source>
        <dbReference type="EMBL" id="SVA05822.1"/>
    </source>
</evidence>
<accession>A0A381SP74</accession>